<reference evidence="2 3" key="1">
    <citation type="submission" date="2024-04" db="EMBL/GenBank/DDBJ databases">
        <title>Tritrichomonas musculus Genome.</title>
        <authorList>
            <person name="Alves-Ferreira E."/>
            <person name="Grigg M."/>
            <person name="Lorenzi H."/>
            <person name="Galac M."/>
        </authorList>
    </citation>
    <scope>NUCLEOTIDE SEQUENCE [LARGE SCALE GENOMIC DNA]</scope>
    <source>
        <strain evidence="2 3">EAF2021</strain>
    </source>
</reference>
<gene>
    <name evidence="2" type="ORF">M9Y10_038929</name>
</gene>
<dbReference type="EMBL" id="JAPFFF010000006">
    <property type="protein sequence ID" value="KAK8887870.1"/>
    <property type="molecule type" value="Genomic_DNA"/>
</dbReference>
<feature type="domain" description="C2" evidence="1">
    <location>
        <begin position="14"/>
        <end position="102"/>
    </location>
</feature>
<dbReference type="InterPro" id="IPR035892">
    <property type="entry name" value="C2_domain_sf"/>
</dbReference>
<organism evidence="2 3">
    <name type="scientific">Tritrichomonas musculus</name>
    <dbReference type="NCBI Taxonomy" id="1915356"/>
    <lineage>
        <taxon>Eukaryota</taxon>
        <taxon>Metamonada</taxon>
        <taxon>Parabasalia</taxon>
        <taxon>Tritrichomonadida</taxon>
        <taxon>Tritrichomonadidae</taxon>
        <taxon>Tritrichomonas</taxon>
    </lineage>
</organism>
<accession>A0ABR2KCY6</accession>
<name>A0ABR2KCY6_9EUKA</name>
<comment type="caution">
    <text evidence="2">The sequence shown here is derived from an EMBL/GenBank/DDBJ whole genome shotgun (WGS) entry which is preliminary data.</text>
</comment>
<dbReference type="Proteomes" id="UP001470230">
    <property type="component" value="Unassembled WGS sequence"/>
</dbReference>
<dbReference type="InterPro" id="IPR000008">
    <property type="entry name" value="C2_dom"/>
</dbReference>
<evidence type="ECO:0000313" key="3">
    <source>
        <dbReference type="Proteomes" id="UP001470230"/>
    </source>
</evidence>
<proteinExistence type="predicted"/>
<sequence length="222" mass="25699">MMQHPVKRYPLPYIYATIYFPLNNEPQSTEKSNAVPPCWNRNTFKFDIKNTVLNDSIDEDVKKLRITVIESRLFMVEEPLGFCDIYISSLPQDKVLIQWVTLTSLRPELPKMMCLLMIHLNSNPNFSSSCENTSSMNLNGNSDDSMIFDAPLASPEDIIQFEPWDPREVEFKYLSHIHLENSIFPLKIPQDPLNEEGDIEFENSQEASMYQSPLKSILKIFS</sequence>
<evidence type="ECO:0000259" key="1">
    <source>
        <dbReference type="Pfam" id="PF00168"/>
    </source>
</evidence>
<protein>
    <recommendedName>
        <fullName evidence="1">C2 domain-containing protein</fullName>
    </recommendedName>
</protein>
<evidence type="ECO:0000313" key="2">
    <source>
        <dbReference type="EMBL" id="KAK8887870.1"/>
    </source>
</evidence>
<dbReference type="Pfam" id="PF00168">
    <property type="entry name" value="C2"/>
    <property type="match status" value="1"/>
</dbReference>
<dbReference type="Gene3D" id="2.60.40.150">
    <property type="entry name" value="C2 domain"/>
    <property type="match status" value="1"/>
</dbReference>
<dbReference type="SUPFAM" id="SSF49562">
    <property type="entry name" value="C2 domain (Calcium/lipid-binding domain, CaLB)"/>
    <property type="match status" value="1"/>
</dbReference>
<keyword evidence="3" id="KW-1185">Reference proteome</keyword>
<dbReference type="CDD" id="cd00030">
    <property type="entry name" value="C2"/>
    <property type="match status" value="1"/>
</dbReference>